<feature type="chain" id="PRO_5038959617" evidence="1">
    <location>
        <begin position="22"/>
        <end position="392"/>
    </location>
</feature>
<evidence type="ECO:0000256" key="1">
    <source>
        <dbReference type="SAM" id="SignalP"/>
    </source>
</evidence>
<dbReference type="AlphaFoldDB" id="A0A2G5NN64"/>
<dbReference type="EMBL" id="MJBI02000004">
    <property type="protein sequence ID" value="RAI80070.1"/>
    <property type="molecule type" value="Genomic_DNA"/>
</dbReference>
<dbReference type="RefSeq" id="WP_099581023.1">
    <property type="nucleotide sequence ID" value="NZ_MJBI02000004.1"/>
</dbReference>
<comment type="caution">
    <text evidence="2">The sequence shown here is derived from an EMBL/GenBank/DDBJ whole genome shotgun (WGS) entry which is preliminary data.</text>
</comment>
<dbReference type="CDD" id="cd13440">
    <property type="entry name" value="CamS_repeat_2"/>
    <property type="match status" value="1"/>
</dbReference>
<evidence type="ECO:0000313" key="2">
    <source>
        <dbReference type="EMBL" id="RAI80070.1"/>
    </source>
</evidence>
<dbReference type="PIRSF" id="PIRSF012509">
    <property type="entry name" value="CamS"/>
    <property type="match status" value="1"/>
</dbReference>
<dbReference type="Proteomes" id="UP000229523">
    <property type="component" value="Unassembled WGS sequence"/>
</dbReference>
<keyword evidence="1" id="KW-0732">Signal</keyword>
<feature type="signal peptide" evidence="1">
    <location>
        <begin position="1"/>
        <end position="21"/>
    </location>
</feature>
<evidence type="ECO:0000313" key="3">
    <source>
        <dbReference type="Proteomes" id="UP000229523"/>
    </source>
</evidence>
<gene>
    <name evidence="2" type="ORF">BFS35_009815</name>
</gene>
<dbReference type="PROSITE" id="PS51257">
    <property type="entry name" value="PROKAR_LIPOPROTEIN"/>
    <property type="match status" value="1"/>
</dbReference>
<keyword evidence="3" id="KW-1185">Reference proteome</keyword>
<protein>
    <submittedName>
        <fullName evidence="2">CamS family sex pheromone protein</fullName>
    </submittedName>
</protein>
<sequence length="392" mass="44510">MKRLGYLVLSTLILASCSNSETTTNEQNKEKEEKQIATDIQISNDYFRTLLPFKESQARGLTSTNMSSSYNGEAFETGLLRISKNVFSPDEYLYRDGQLLTKSAVESYLEPQYTKAEIDKMDKDERIEKNAYANFGLNPSHKGETDPTKIAKESPAYLSHIIEQDFFTESDAKRKKISGMTIGLAMNSVYYYQKEAYGEVYSENLDKKEVEKKGKAMADEILSRLRVKQELKDIPITFAIFIQSSSESITPGNFVSYAVSEESSKKIGKWKSVNEKYVLLPSADADKLNEKLNNDYKQFNDQLQTYFPNFTQSIGTGYFVNDSIKELNINVPLDYFGKAEVVGVTQYIADLAMKNFSQVDNLEISIVDNDKPLALIVKNKGDKEPTIHVYRQ</sequence>
<proteinExistence type="predicted"/>
<accession>A0A2G5NN64</accession>
<dbReference type="Pfam" id="PF07537">
    <property type="entry name" value="CamS"/>
    <property type="match status" value="1"/>
</dbReference>
<dbReference type="CDD" id="cd13441">
    <property type="entry name" value="CamS_repeat_1"/>
    <property type="match status" value="1"/>
</dbReference>
<organism evidence="2 3">
    <name type="scientific">Macrococcoides goetzii</name>
    <dbReference type="NCBI Taxonomy" id="1891097"/>
    <lineage>
        <taxon>Bacteria</taxon>
        <taxon>Bacillati</taxon>
        <taxon>Bacillota</taxon>
        <taxon>Bacilli</taxon>
        <taxon>Bacillales</taxon>
        <taxon>Staphylococcaceae</taxon>
        <taxon>Macrococcoides</taxon>
    </lineage>
</organism>
<dbReference type="Gene3D" id="3.10.570.10">
    <property type="entry name" value="sex pheromone staph- cam373 precursor domain"/>
    <property type="match status" value="1"/>
</dbReference>
<dbReference type="InterPro" id="IPR011426">
    <property type="entry name" value="CamS"/>
</dbReference>
<reference evidence="2 3" key="1">
    <citation type="journal article" date="2018" name="Front. Microbiol.">
        <title>Description and Comparative Genomics of Macrococcus caseolyticus subsp. hominis subsp. nov., Macrococcus goetzii sp. nov., Macrococcus epidermidis sp. nov., and Macrococcus bohemicus sp. nov., Novel Macrococci From Human Clinical Material With Virulence Potential and Suspected Uptake of Foreign DNA by Natural Transformation.</title>
        <authorList>
            <person name="Maslanova I."/>
            <person name="Wertheimer Z."/>
            <person name="Sedlacek I."/>
            <person name="Svec P."/>
            <person name="Indrakova A."/>
            <person name="Kovarovic V."/>
            <person name="Schumann P."/>
            <person name="Sproer C."/>
            <person name="Kralova S."/>
            <person name="Sedo O."/>
            <person name="Kristofova L."/>
            <person name="Vrbovska V."/>
            <person name="Fuzik T."/>
            <person name="Petras P."/>
            <person name="Zdrahal Z."/>
            <person name="Ruzickova V."/>
            <person name="Doskar J."/>
            <person name="Pantucek R."/>
        </authorList>
    </citation>
    <scope>NUCLEOTIDE SEQUENCE [LARGE SCALE GENOMIC DNA]</scope>
    <source>
        <strain evidence="2 3">CCM 4927</strain>
    </source>
</reference>
<name>A0A2G5NN64_9STAP</name>